<evidence type="ECO:0000256" key="2">
    <source>
        <dbReference type="SAM" id="Phobius"/>
    </source>
</evidence>
<proteinExistence type="predicted"/>
<feature type="transmembrane region" description="Helical" evidence="2">
    <location>
        <begin position="57"/>
        <end position="76"/>
    </location>
</feature>
<organism evidence="3 4">
    <name type="scientific">Streptomyces alkaliterrae</name>
    <dbReference type="NCBI Taxonomy" id="2213162"/>
    <lineage>
        <taxon>Bacteria</taxon>
        <taxon>Bacillati</taxon>
        <taxon>Actinomycetota</taxon>
        <taxon>Actinomycetes</taxon>
        <taxon>Kitasatosporales</taxon>
        <taxon>Streptomycetaceae</taxon>
        <taxon>Streptomyces</taxon>
    </lineage>
</organism>
<name>A0A7W3WK31_9ACTN</name>
<keyword evidence="2" id="KW-0812">Transmembrane</keyword>
<evidence type="ECO:0000256" key="1">
    <source>
        <dbReference type="SAM" id="MobiDB-lite"/>
    </source>
</evidence>
<keyword evidence="2" id="KW-1133">Transmembrane helix</keyword>
<dbReference type="Proteomes" id="UP000525686">
    <property type="component" value="Unassembled WGS sequence"/>
</dbReference>
<gene>
    <name evidence="3" type="ORF">H3146_10655</name>
</gene>
<reference evidence="4" key="1">
    <citation type="submission" date="2020-05" db="EMBL/GenBank/DDBJ databases">
        <title>Classification of alakaliphilic streptomycetes isolated from an alkaline soil next to Lonar Crater, India and a proposal for the recognition of Streptomyces alkaliterrae sp. nov.</title>
        <authorList>
            <person name="Golinska P."/>
        </authorList>
    </citation>
    <scope>NUCLEOTIDE SEQUENCE [LARGE SCALE GENOMIC DNA]</scope>
    <source>
        <strain evidence="4">OF3</strain>
    </source>
</reference>
<sequence>MTHHGSDGAAHRGRRRGDRLVLLGRVQTVAGATLIGLGVGGASAGGSAARGDVTQPILWIGLAGAVVFGLIGGALFHNGRKRRVHGERLRSQTIGSFENSRDSGTYVAKQKPEEIPEGSAPSA</sequence>
<evidence type="ECO:0000313" key="4">
    <source>
        <dbReference type="Proteomes" id="UP000525686"/>
    </source>
</evidence>
<dbReference type="RefSeq" id="WP_181354156.1">
    <property type="nucleotide sequence ID" value="NZ_JABJWZ010000072.1"/>
</dbReference>
<keyword evidence="2" id="KW-0472">Membrane</keyword>
<dbReference type="AlphaFoldDB" id="A0A7W3WK31"/>
<dbReference type="EMBL" id="JABJWZ010000072">
    <property type="protein sequence ID" value="MBB1253821.1"/>
    <property type="molecule type" value="Genomic_DNA"/>
</dbReference>
<feature type="region of interest" description="Disordered" evidence="1">
    <location>
        <begin position="92"/>
        <end position="123"/>
    </location>
</feature>
<evidence type="ECO:0000313" key="3">
    <source>
        <dbReference type="EMBL" id="MBB1253821.1"/>
    </source>
</evidence>
<comment type="caution">
    <text evidence="3">The sequence shown here is derived from an EMBL/GenBank/DDBJ whole genome shotgun (WGS) entry which is preliminary data.</text>
</comment>
<protein>
    <submittedName>
        <fullName evidence="3">Uncharacterized protein</fullName>
    </submittedName>
</protein>
<accession>A0A7W3WK31</accession>
<feature type="transmembrane region" description="Helical" evidence="2">
    <location>
        <begin position="20"/>
        <end position="45"/>
    </location>
</feature>